<dbReference type="GO" id="GO:0005783">
    <property type="term" value="C:endoplasmic reticulum"/>
    <property type="evidence" value="ECO:0007669"/>
    <property type="project" value="TreeGrafter"/>
</dbReference>
<dbReference type="SUPFAM" id="SSF56801">
    <property type="entry name" value="Acetyl-CoA synthetase-like"/>
    <property type="match status" value="1"/>
</dbReference>
<dbReference type="PANTHER" id="PTHR43272:SF33">
    <property type="entry name" value="AMP-BINDING DOMAIN-CONTAINING PROTEIN-RELATED"/>
    <property type="match status" value="1"/>
</dbReference>
<reference evidence="4 5" key="1">
    <citation type="submission" date="2016-03" db="EMBL/GenBank/DDBJ databases">
        <authorList>
            <person name="Devillers H."/>
        </authorList>
    </citation>
    <scope>NUCLEOTIDE SEQUENCE [LARGE SCALE GENOMIC DNA]</scope>
    <source>
        <strain evidence="4">CBS 11717</strain>
    </source>
</reference>
<dbReference type="Gene3D" id="3.40.50.12780">
    <property type="entry name" value="N-terminal domain of ligase-like"/>
    <property type="match status" value="1"/>
</dbReference>
<proteinExistence type="predicted"/>
<dbReference type="InterPro" id="IPR020845">
    <property type="entry name" value="AMP-binding_CS"/>
</dbReference>
<dbReference type="GO" id="GO:0004467">
    <property type="term" value="F:long-chain fatty acid-CoA ligase activity"/>
    <property type="evidence" value="ECO:0007669"/>
    <property type="project" value="TreeGrafter"/>
</dbReference>
<gene>
    <name evidence="4" type="ORF">LAMI_0A06964G</name>
</gene>
<dbReference type="PANTHER" id="PTHR43272">
    <property type="entry name" value="LONG-CHAIN-FATTY-ACID--COA LIGASE"/>
    <property type="match status" value="1"/>
</dbReference>
<keyword evidence="2" id="KW-0067">ATP-binding</keyword>
<keyword evidence="1" id="KW-0547">Nucleotide-binding</keyword>
<dbReference type="GO" id="GO:0005524">
    <property type="term" value="F:ATP binding"/>
    <property type="evidence" value="ECO:0007669"/>
    <property type="project" value="UniProtKB-KW"/>
</dbReference>
<feature type="domain" description="AMP-dependent synthetase/ligase" evidence="3">
    <location>
        <begin position="141"/>
        <end position="571"/>
    </location>
</feature>
<dbReference type="OrthoDB" id="1700726at2759"/>
<organism evidence="4 5">
    <name type="scientific">Lachancea mirantina</name>
    <dbReference type="NCBI Taxonomy" id="1230905"/>
    <lineage>
        <taxon>Eukaryota</taxon>
        <taxon>Fungi</taxon>
        <taxon>Dikarya</taxon>
        <taxon>Ascomycota</taxon>
        <taxon>Saccharomycotina</taxon>
        <taxon>Saccharomycetes</taxon>
        <taxon>Saccharomycetales</taxon>
        <taxon>Saccharomycetaceae</taxon>
        <taxon>Lachancea</taxon>
    </lineage>
</organism>
<dbReference type="EMBL" id="LT598462">
    <property type="protein sequence ID" value="SCU79016.1"/>
    <property type="molecule type" value="Genomic_DNA"/>
</dbReference>
<dbReference type="STRING" id="1230905.A0A1G4IQY3"/>
<evidence type="ECO:0000256" key="2">
    <source>
        <dbReference type="ARBA" id="ARBA00022840"/>
    </source>
</evidence>
<evidence type="ECO:0000259" key="3">
    <source>
        <dbReference type="Pfam" id="PF00501"/>
    </source>
</evidence>
<dbReference type="Pfam" id="PF00501">
    <property type="entry name" value="AMP-binding"/>
    <property type="match status" value="1"/>
</dbReference>
<dbReference type="InterPro" id="IPR000873">
    <property type="entry name" value="AMP-dep_synth/lig_dom"/>
</dbReference>
<dbReference type="AlphaFoldDB" id="A0A1G4IQY3"/>
<evidence type="ECO:0000313" key="5">
    <source>
        <dbReference type="Proteomes" id="UP000191024"/>
    </source>
</evidence>
<dbReference type="GO" id="GO:0016020">
    <property type="term" value="C:membrane"/>
    <property type="evidence" value="ECO:0007669"/>
    <property type="project" value="TreeGrafter"/>
</dbReference>
<evidence type="ECO:0000313" key="4">
    <source>
        <dbReference type="EMBL" id="SCU79016.1"/>
    </source>
</evidence>
<protein>
    <submittedName>
        <fullName evidence="4">LAMI_0A06964g1_1</fullName>
    </submittedName>
</protein>
<keyword evidence="5" id="KW-1185">Reference proteome</keyword>
<dbReference type="InterPro" id="IPR042099">
    <property type="entry name" value="ANL_N_sf"/>
</dbReference>
<sequence length="761" mass="85439">MEFDQTLKDSSQELADLQKNSLVQLVNEDLKFLKLKNELAKYEFRSKEYLRALVGAMPLTMHVPYRRYLKSQAVAIKGMEAKPGYSAVFRNSFSPDFLVSCVDSSLATGFDLFNLAVECYPDNDCLGERVLDEVTGEWSDHYVFESYRQIQARSRNLGSGIMTVVNLKRHATLNTGGFIVSLLSVNRKEWLIADLACQCYALTNTALYETLGAKTSEYILNFTESPVLVLSRSNLYKILSLLPSLPSLNTLICMDDISTQELHELNNTLLPVKRNAKGENISVLTFKQVERIGAASNLALIPPRPSSVYTISFTSGTTGVPKGVEVLHSHLAAGVTFALTSFRIPTYKKGKQLHDMCFLPLAHIFERMIASYGLSIGTGFGFLHKADPAVLVEDLKVLKPDILCLVPRVMTKFEAGIKNSLHAETMSNLAKNVANNILEKKQERFSAHGGPDHSILNNVVFHKVLIDRIRENLGLENADFFVMGSAPISKDTLLFMKSALDMGMRQGYGLTETFAGVTLSEPHERDAGSCGGMGVTTECRLRSVPEMNYDAEHDLKGELQLRGYQVFERYYKDKEQTKKAFDREGWFCTGDIASIDTKGRISIIDRVKNFFKLAQGEYIAPEKIENLYLSSCPYLTQIFVHGDSLKTFLVAVIGLDLDILGPVLHRRIPALHGTHGVQLVHVLNSNKEFRKELIIIINRFAKNLQGFEKIHNIYIEIEPLKVADDTITPTLKVKRVNAFKRFRKSIDRMYEEGSLIKSEKL</sequence>
<dbReference type="Proteomes" id="UP000191024">
    <property type="component" value="Chromosome A"/>
</dbReference>
<dbReference type="PROSITE" id="PS00455">
    <property type="entry name" value="AMP_BINDING"/>
    <property type="match status" value="1"/>
</dbReference>
<name>A0A1G4IQY3_9SACH</name>
<evidence type="ECO:0000256" key="1">
    <source>
        <dbReference type="ARBA" id="ARBA00022741"/>
    </source>
</evidence>
<accession>A0A1G4IQY3</accession>